<name>A0A395MVH0_9HYPO</name>
<evidence type="ECO:0000313" key="5">
    <source>
        <dbReference type="Proteomes" id="UP000265631"/>
    </source>
</evidence>
<dbReference type="Pfam" id="PF00026">
    <property type="entry name" value="Asp"/>
    <property type="match status" value="1"/>
</dbReference>
<dbReference type="STRING" id="2594813.A0A395MVH0"/>
<dbReference type="CDD" id="cd05471">
    <property type="entry name" value="pepsin_like"/>
    <property type="match status" value="1"/>
</dbReference>
<keyword evidence="2" id="KW-0732">Signal</keyword>
<feature type="chain" id="PRO_5017216868" evidence="2">
    <location>
        <begin position="21"/>
        <end position="391"/>
    </location>
</feature>
<sequence>MVRQTSLAVAALALAQCGAAAVVKLPIWFRNTYAMTELAVGTPPVNHLLFFDTGSGSSWIVDKACADGACRNGSGYPRYGYDANASSKSLDLGIYDSIEYLGGKTGGPAMADMFHADGQSWNQTFLAANQTSWSFIPGDGFFGMAFSTIAQPRTEVVVETMIREGILDAPKFAMYYGKEFRDTGDGPGDGAITLGASEEAKYVEGDLTWLPGRKDNGTVYQLWRSTLREVRGRHTGSSCKLVAAEPITYPPGRANGVFDTGTGVFSVPKAALDPLYKAIGWPSFEALVGGKFMPLCSYFNSTWAVDFAFSDDGVHYSNITVTGDQFRGNTGFAGRDDACEPPFSESGGDGLYLFGQSVLRHVYSVYDYGATEVKDYKPRIGWGKLKEEYFA</sequence>
<accession>A0A395MVH0</accession>
<keyword evidence="5" id="KW-1185">Reference proteome</keyword>
<dbReference type="InterPro" id="IPR021109">
    <property type="entry name" value="Peptidase_aspartic_dom_sf"/>
</dbReference>
<feature type="signal peptide" evidence="2">
    <location>
        <begin position="1"/>
        <end position="20"/>
    </location>
</feature>
<organism evidence="4 5">
    <name type="scientific">Fusarium flagelliforme</name>
    <dbReference type="NCBI Taxonomy" id="2675880"/>
    <lineage>
        <taxon>Eukaryota</taxon>
        <taxon>Fungi</taxon>
        <taxon>Dikarya</taxon>
        <taxon>Ascomycota</taxon>
        <taxon>Pezizomycotina</taxon>
        <taxon>Sordariomycetes</taxon>
        <taxon>Hypocreomycetidae</taxon>
        <taxon>Hypocreales</taxon>
        <taxon>Nectriaceae</taxon>
        <taxon>Fusarium</taxon>
        <taxon>Fusarium incarnatum-equiseti species complex</taxon>
    </lineage>
</organism>
<dbReference type="PANTHER" id="PTHR47966">
    <property type="entry name" value="BETA-SITE APP-CLEAVING ENZYME, ISOFORM A-RELATED"/>
    <property type="match status" value="1"/>
</dbReference>
<dbReference type="OrthoDB" id="771136at2759"/>
<dbReference type="SUPFAM" id="SSF50630">
    <property type="entry name" value="Acid proteases"/>
    <property type="match status" value="1"/>
</dbReference>
<evidence type="ECO:0000256" key="2">
    <source>
        <dbReference type="SAM" id="SignalP"/>
    </source>
</evidence>
<dbReference type="GO" id="GO:0006508">
    <property type="term" value="P:proteolysis"/>
    <property type="evidence" value="ECO:0007669"/>
    <property type="project" value="InterPro"/>
</dbReference>
<evidence type="ECO:0000259" key="3">
    <source>
        <dbReference type="PROSITE" id="PS51767"/>
    </source>
</evidence>
<dbReference type="GO" id="GO:0004190">
    <property type="term" value="F:aspartic-type endopeptidase activity"/>
    <property type="evidence" value="ECO:0007669"/>
    <property type="project" value="InterPro"/>
</dbReference>
<protein>
    <submittedName>
        <fullName evidence="4">Pepsinogen c</fullName>
    </submittedName>
</protein>
<comment type="similarity">
    <text evidence="1">Belongs to the peptidase A1 family.</text>
</comment>
<dbReference type="Proteomes" id="UP000265631">
    <property type="component" value="Unassembled WGS sequence"/>
</dbReference>
<dbReference type="InterPro" id="IPR001461">
    <property type="entry name" value="Aspartic_peptidase_A1"/>
</dbReference>
<dbReference type="InterPro" id="IPR033121">
    <property type="entry name" value="PEPTIDASE_A1"/>
</dbReference>
<dbReference type="PANTHER" id="PTHR47966:SF68">
    <property type="entry name" value="PEPTIDASE A1 DOMAIN-CONTAINING PROTEIN"/>
    <property type="match status" value="1"/>
</dbReference>
<evidence type="ECO:0000313" key="4">
    <source>
        <dbReference type="EMBL" id="RFN51901.1"/>
    </source>
</evidence>
<dbReference type="PROSITE" id="PS51767">
    <property type="entry name" value="PEPTIDASE_A1"/>
    <property type="match status" value="1"/>
</dbReference>
<comment type="caution">
    <text evidence="4">The sequence shown here is derived from an EMBL/GenBank/DDBJ whole genome shotgun (WGS) entry which is preliminary data.</text>
</comment>
<dbReference type="Gene3D" id="2.40.70.10">
    <property type="entry name" value="Acid Proteases"/>
    <property type="match status" value="2"/>
</dbReference>
<dbReference type="EMBL" id="PXXK01000089">
    <property type="protein sequence ID" value="RFN51901.1"/>
    <property type="molecule type" value="Genomic_DNA"/>
</dbReference>
<feature type="domain" description="Peptidase A1" evidence="3">
    <location>
        <begin position="34"/>
        <end position="383"/>
    </location>
</feature>
<evidence type="ECO:0000256" key="1">
    <source>
        <dbReference type="ARBA" id="ARBA00007447"/>
    </source>
</evidence>
<reference evidence="4 5" key="1">
    <citation type="journal article" date="2018" name="PLoS Pathog.">
        <title>Evolution of structural diversity of trichothecenes, a family of toxins produced by plant pathogenic and entomopathogenic fungi.</title>
        <authorList>
            <person name="Proctor R.H."/>
            <person name="McCormick S.P."/>
            <person name="Kim H.S."/>
            <person name="Cardoza R.E."/>
            <person name="Stanley A.M."/>
            <person name="Lindo L."/>
            <person name="Kelly A."/>
            <person name="Brown D.W."/>
            <person name="Lee T."/>
            <person name="Vaughan M.M."/>
            <person name="Alexander N.J."/>
            <person name="Busman M."/>
            <person name="Gutierrez S."/>
        </authorList>
    </citation>
    <scope>NUCLEOTIDE SEQUENCE [LARGE SCALE GENOMIC DNA]</scope>
    <source>
        <strain evidence="4 5">NRRL 13405</strain>
    </source>
</reference>
<dbReference type="GO" id="GO:0000324">
    <property type="term" value="C:fungal-type vacuole"/>
    <property type="evidence" value="ECO:0007669"/>
    <property type="project" value="TreeGrafter"/>
</dbReference>
<proteinExistence type="inferred from homology"/>
<dbReference type="PRINTS" id="PR00792">
    <property type="entry name" value="PEPSIN"/>
</dbReference>
<dbReference type="AlphaFoldDB" id="A0A395MVH0"/>
<gene>
    <name evidence="4" type="ORF">FIE12Z_3862</name>
</gene>
<dbReference type="InterPro" id="IPR034164">
    <property type="entry name" value="Pepsin-like_dom"/>
</dbReference>